<feature type="compositionally biased region" description="Acidic residues" evidence="1">
    <location>
        <begin position="223"/>
        <end position="232"/>
    </location>
</feature>
<dbReference type="EMBL" id="BTSX01000006">
    <property type="protein sequence ID" value="GMT06373.1"/>
    <property type="molecule type" value="Genomic_DNA"/>
</dbReference>
<dbReference type="InterPro" id="IPR055141">
    <property type="entry name" value="TADA2A_B-like_dom"/>
</dbReference>
<feature type="compositionally biased region" description="Acidic residues" evidence="1">
    <location>
        <begin position="442"/>
        <end position="457"/>
    </location>
</feature>
<dbReference type="GO" id="GO:0003713">
    <property type="term" value="F:transcription coactivator activity"/>
    <property type="evidence" value="ECO:0007669"/>
    <property type="project" value="TreeGrafter"/>
</dbReference>
<feature type="compositionally biased region" description="Basic and acidic residues" evidence="1">
    <location>
        <begin position="65"/>
        <end position="80"/>
    </location>
</feature>
<evidence type="ECO:0000313" key="3">
    <source>
        <dbReference type="EMBL" id="GMT06373.1"/>
    </source>
</evidence>
<gene>
    <name evidence="3" type="ORF">PENTCL1PPCAC_28547</name>
</gene>
<dbReference type="Pfam" id="PF22941">
    <property type="entry name" value="TADA2A-like_3rd"/>
    <property type="match status" value="1"/>
</dbReference>
<dbReference type="AlphaFoldDB" id="A0AAV5UJ62"/>
<feature type="compositionally biased region" description="Basic and acidic residues" evidence="1">
    <location>
        <begin position="658"/>
        <end position="674"/>
    </location>
</feature>
<keyword evidence="4" id="KW-1185">Reference proteome</keyword>
<feature type="compositionally biased region" description="Low complexity" evidence="1">
    <location>
        <begin position="123"/>
        <end position="136"/>
    </location>
</feature>
<dbReference type="GO" id="GO:0006357">
    <property type="term" value="P:regulation of transcription by RNA polymerase II"/>
    <property type="evidence" value="ECO:0007669"/>
    <property type="project" value="TreeGrafter"/>
</dbReference>
<organism evidence="3 4">
    <name type="scientific">Pristionchus entomophagus</name>
    <dbReference type="NCBI Taxonomy" id="358040"/>
    <lineage>
        <taxon>Eukaryota</taxon>
        <taxon>Metazoa</taxon>
        <taxon>Ecdysozoa</taxon>
        <taxon>Nematoda</taxon>
        <taxon>Chromadorea</taxon>
        <taxon>Rhabditida</taxon>
        <taxon>Rhabditina</taxon>
        <taxon>Diplogasteromorpha</taxon>
        <taxon>Diplogasteroidea</taxon>
        <taxon>Neodiplogasteridae</taxon>
        <taxon>Pristionchus</taxon>
    </lineage>
</organism>
<feature type="domain" description="Transcriptional adapter 2-alpha/beta-like" evidence="2">
    <location>
        <begin position="834"/>
        <end position="906"/>
    </location>
</feature>
<feature type="compositionally biased region" description="Basic and acidic residues" evidence="1">
    <location>
        <begin position="767"/>
        <end position="778"/>
    </location>
</feature>
<evidence type="ECO:0000259" key="2">
    <source>
        <dbReference type="Pfam" id="PF22941"/>
    </source>
</evidence>
<name>A0AAV5UJ62_9BILA</name>
<dbReference type="GO" id="GO:0003682">
    <property type="term" value="F:chromatin binding"/>
    <property type="evidence" value="ECO:0007669"/>
    <property type="project" value="TreeGrafter"/>
</dbReference>
<evidence type="ECO:0000256" key="1">
    <source>
        <dbReference type="SAM" id="MobiDB-lite"/>
    </source>
</evidence>
<feature type="region of interest" description="Disordered" evidence="1">
    <location>
        <begin position="50"/>
        <end position="321"/>
    </location>
</feature>
<feature type="region of interest" description="Disordered" evidence="1">
    <location>
        <begin position="383"/>
        <end position="403"/>
    </location>
</feature>
<reference evidence="3" key="1">
    <citation type="submission" date="2023-10" db="EMBL/GenBank/DDBJ databases">
        <title>Genome assembly of Pristionchus species.</title>
        <authorList>
            <person name="Yoshida K."/>
            <person name="Sommer R.J."/>
        </authorList>
    </citation>
    <scope>NUCLEOTIDE SEQUENCE</scope>
    <source>
        <strain evidence="3">RS0144</strain>
    </source>
</reference>
<feature type="compositionally biased region" description="Acidic residues" evidence="1">
    <location>
        <begin position="273"/>
        <end position="283"/>
    </location>
</feature>
<accession>A0AAV5UJ62</accession>
<protein>
    <recommendedName>
        <fullName evidence="2">Transcriptional adapter 2-alpha/beta-like domain-containing protein</fullName>
    </recommendedName>
</protein>
<feature type="compositionally biased region" description="Basic and acidic residues" evidence="1">
    <location>
        <begin position="705"/>
        <end position="727"/>
    </location>
</feature>
<feature type="compositionally biased region" description="Acidic residues" evidence="1">
    <location>
        <begin position="728"/>
        <end position="739"/>
    </location>
</feature>
<dbReference type="PANTHER" id="PTHR12374">
    <property type="entry name" value="TRANSCRIPTIONAL ADAPTOR 2 ADA2 -RELATED"/>
    <property type="match status" value="1"/>
</dbReference>
<dbReference type="Proteomes" id="UP001432027">
    <property type="component" value="Unassembled WGS sequence"/>
</dbReference>
<feature type="compositionally biased region" description="Basic and acidic residues" evidence="1">
    <location>
        <begin position="475"/>
        <end position="487"/>
    </location>
</feature>
<feature type="compositionally biased region" description="Acidic residues" evidence="1">
    <location>
        <begin position="488"/>
        <end position="509"/>
    </location>
</feature>
<feature type="compositionally biased region" description="Basic and acidic residues" evidence="1">
    <location>
        <begin position="289"/>
        <end position="306"/>
    </location>
</feature>
<feature type="region of interest" description="Disordered" evidence="1">
    <location>
        <begin position="420"/>
        <end position="597"/>
    </location>
</feature>
<feature type="compositionally biased region" description="Basic and acidic residues" evidence="1">
    <location>
        <begin position="92"/>
        <end position="117"/>
    </location>
</feature>
<dbReference type="GO" id="GO:0005634">
    <property type="term" value="C:nucleus"/>
    <property type="evidence" value="ECO:0007669"/>
    <property type="project" value="TreeGrafter"/>
</dbReference>
<dbReference type="PANTHER" id="PTHR12374:SF63">
    <property type="entry name" value="TRANSCRIPTIONAL ADAPTER 2-BETA"/>
    <property type="match status" value="1"/>
</dbReference>
<feature type="region of interest" description="Disordered" evidence="1">
    <location>
        <begin position="613"/>
        <end position="778"/>
    </location>
</feature>
<feature type="region of interest" description="Disordered" evidence="1">
    <location>
        <begin position="1"/>
        <end position="33"/>
    </location>
</feature>
<proteinExistence type="predicted"/>
<feature type="non-terminal residue" evidence="3">
    <location>
        <position position="1"/>
    </location>
</feature>
<feature type="compositionally biased region" description="Low complexity" evidence="1">
    <location>
        <begin position="81"/>
        <end position="91"/>
    </location>
</feature>
<feature type="compositionally biased region" description="Basic and acidic residues" evidence="1">
    <location>
        <begin position="618"/>
        <end position="634"/>
    </location>
</feature>
<dbReference type="GO" id="GO:0070461">
    <property type="term" value="C:SAGA-type complex"/>
    <property type="evidence" value="ECO:0007669"/>
    <property type="project" value="TreeGrafter"/>
</dbReference>
<comment type="caution">
    <text evidence="3">The sequence shown here is derived from an EMBL/GenBank/DDBJ whole genome shotgun (WGS) entry which is preliminary data.</text>
</comment>
<feature type="compositionally biased region" description="Basic and acidic residues" evidence="1">
    <location>
        <begin position="242"/>
        <end position="264"/>
    </location>
</feature>
<sequence>LRRQQDKYYGCDPLTGRLIAKMPPPPMSPDLEAEVQDYGHWEFSRWKRHQKAAAAAAGRSPRRGAAADDHDRTPEARFGDDSSSQDSQDTSSSRERSETFTREHPAFQKYLMEHIVDDMDTNSGCSSSDCESISSETGTHAMEFLGHPIDAAAKIDEDVDDDAEDASEDDEEENEEPYEDADDGEMEHDGEEEEDVFHQASENPEISAVPSDPRTTVSRQDEVKEEESDEDRGDARVVTGQEMKDEDLSVKSEDDSVEKPEKPSNEVTSPNEEGNDDEAEDSDGALYKLAEEQQKVGDDAEDKEVNTDDEEGEVSPDVKEANDEDCVRDIEGLVYSCACASCTKHRWTKTLGEKEHDLWMKIMQSGLSMAEVKEVLKKHFVVDESDSSDASTSEDYYSEEDEEQLEVYVDAVEINDGEWKIDLTSAESPIPVQKDDYRFSGDDNDEESEDDEPEEADVFEKSHMEEELMDVGDETLDRADSSLKDETLVEEESLYGLEEELDEDEEEDDKDKTPPMLQGNIKKEMVDPSADETPYELPRSPILVIKKIQARGRTNLKVETRPRTPADDERRDGAKDDDDKHPSPSQPPLKKKKLPREVQLLFKDNEIRNWEESQAQNLKERASKALGTTREKSTRCGVEVSLVVDDATNPRRNKKGKREMMEDKPTCSKYRAETPETSLDDLPRSSRRAKTTKDSARKASGSPKKTQDKKKGIKRVAEPVESEKEESSGDDDDEETPEGDEGKSPQKKRRKHKRIAMSKRERKAKWDKKIQNRRAREEQKVKEKKAVVSSIEFFEQHERTFFSNCFRRIAFDFEDHGFRNRVNFKSFTNDIFNMGYNQERDDFDVEYYNDAEQIISRLNITNTEGGLPVDMENEIKLAKVDRYLRVLQERRALRNQAAEYETIPDFLQLCKRMNSERRKLKDIMRSKPEEEKFDAKLSSVLARDELMEMKQAKTRLLKLKSRTEKLRELHDEGVTTLEGHESIARFKPRTKFGRTEEQKKVDEGERGTLLEFDEKIAGQLEKLSLISGDAADEDRAIFNLRSTST</sequence>
<feature type="compositionally biased region" description="Acidic residues" evidence="1">
    <location>
        <begin position="157"/>
        <end position="195"/>
    </location>
</feature>
<evidence type="ECO:0000313" key="4">
    <source>
        <dbReference type="Proteomes" id="UP001432027"/>
    </source>
</evidence>
<feature type="compositionally biased region" description="Basic and acidic residues" evidence="1">
    <location>
        <begin position="556"/>
        <end position="582"/>
    </location>
</feature>
<dbReference type="GO" id="GO:0006338">
    <property type="term" value="P:chromatin remodeling"/>
    <property type="evidence" value="ECO:0007669"/>
    <property type="project" value="TreeGrafter"/>
</dbReference>
<feature type="compositionally biased region" description="Basic residues" evidence="1">
    <location>
        <begin position="745"/>
        <end position="766"/>
    </location>
</feature>